<dbReference type="SUPFAM" id="SSF101790">
    <property type="entry name" value="Aminomethyltransferase beta-barrel domain"/>
    <property type="match status" value="1"/>
</dbReference>
<dbReference type="InterPro" id="IPR013977">
    <property type="entry name" value="GcvT_C"/>
</dbReference>
<dbReference type="Proteomes" id="UP001056635">
    <property type="component" value="Chromosome"/>
</dbReference>
<sequence>MTVLHDLHLANQARMGRYNHKDVPASYHESACEYRAVRENALLVDYSHMSIVSVMGEDAWVLVNYCVSADVAALRDEQALYSLMLDEKGMLQGDLYILCTEEGYYLLTENMSCAQVIACLQQALQMAEALDIQQAPQINALDEAGWGAVLLEGPYSWEIVAEIYGFDVIGLPYHEFMPTSDDLILLRCGKHGEYGYLMVGEQSALAALWLKLLKAGERFQLKAGGLDYQQIVRIENPCWDARSMNEWRNPVELQLQWAIDYHKEDFIGRSAVEAISHHGVTRKLIGIIPQEERAIISANDRVLIEKQEVGKIIKSIYSPARDAFIALAMIDTAWAWSDISGFRLQTAQGNIAAMTQNLPFLYNLSMRVSPTEHSFTDAAKRRYTE</sequence>
<proteinExistence type="predicted"/>
<dbReference type="SUPFAM" id="SSF103025">
    <property type="entry name" value="Folate-binding domain"/>
    <property type="match status" value="1"/>
</dbReference>
<dbReference type="InterPro" id="IPR029043">
    <property type="entry name" value="GcvT/YgfZ_C"/>
</dbReference>
<dbReference type="PANTHER" id="PTHR43757">
    <property type="entry name" value="AMINOMETHYLTRANSFERASE"/>
    <property type="match status" value="1"/>
</dbReference>
<dbReference type="InterPro" id="IPR027266">
    <property type="entry name" value="TrmE/GcvT-like"/>
</dbReference>
<name>A0ABY4RFB6_9GAMM</name>
<organism evidence="4 5">
    <name type="scientific">Mixta hanseatica</name>
    <dbReference type="NCBI Taxonomy" id="2872648"/>
    <lineage>
        <taxon>Bacteria</taxon>
        <taxon>Pseudomonadati</taxon>
        <taxon>Pseudomonadota</taxon>
        <taxon>Gammaproteobacteria</taxon>
        <taxon>Enterobacterales</taxon>
        <taxon>Erwiniaceae</taxon>
        <taxon>Mixta</taxon>
    </lineage>
</organism>
<dbReference type="RefSeq" id="WP_249894192.1">
    <property type="nucleotide sequence ID" value="NZ_CP082904.1"/>
</dbReference>
<gene>
    <name evidence="4" type="ORF">K6958_08250</name>
</gene>
<dbReference type="Pfam" id="PF08669">
    <property type="entry name" value="GCV_T_C"/>
    <property type="match status" value="1"/>
</dbReference>
<evidence type="ECO:0000313" key="5">
    <source>
        <dbReference type="Proteomes" id="UP001056635"/>
    </source>
</evidence>
<dbReference type="Gene3D" id="3.30.1360.120">
    <property type="entry name" value="Probable tRNA modification gtpase trme, domain 1"/>
    <property type="match status" value="1"/>
</dbReference>
<dbReference type="PANTHER" id="PTHR43757:SF2">
    <property type="entry name" value="AMINOMETHYLTRANSFERASE, MITOCHONDRIAL"/>
    <property type="match status" value="1"/>
</dbReference>
<evidence type="ECO:0000256" key="1">
    <source>
        <dbReference type="ARBA" id="ARBA00022576"/>
    </source>
</evidence>
<keyword evidence="5" id="KW-1185">Reference proteome</keyword>
<evidence type="ECO:0000259" key="3">
    <source>
        <dbReference type="Pfam" id="PF08669"/>
    </source>
</evidence>
<dbReference type="PIRSF" id="PIRSF006487">
    <property type="entry name" value="GcvT"/>
    <property type="match status" value="1"/>
</dbReference>
<feature type="domain" description="GCVT N-terminal" evidence="2">
    <location>
        <begin position="4"/>
        <end position="263"/>
    </location>
</feature>
<feature type="domain" description="Aminomethyltransferase C-terminal" evidence="3">
    <location>
        <begin position="282"/>
        <end position="360"/>
    </location>
</feature>
<reference evidence="4" key="1">
    <citation type="submission" date="2021-09" db="EMBL/GenBank/DDBJ databases">
        <title>First case of bloodstream infection caused by Mixta hanseatica sp. nov., a member of the Erwiniaceae family.</title>
        <authorList>
            <person name="Both A."/>
            <person name="Huang J."/>
            <person name="Wenzel P."/>
            <person name="Aepfelbacher M."/>
            <person name="Rohde H."/>
            <person name="Christner M."/>
            <person name="Hentschke M."/>
        </authorList>
    </citation>
    <scope>NUCLEOTIDE SEQUENCE</scope>
    <source>
        <strain evidence="4">X22927</strain>
    </source>
</reference>
<protein>
    <submittedName>
        <fullName evidence="4">Aminomethyltransferase family protein</fullName>
    </submittedName>
</protein>
<accession>A0ABY4RFB6</accession>
<dbReference type="Pfam" id="PF01571">
    <property type="entry name" value="GCV_T"/>
    <property type="match status" value="1"/>
</dbReference>
<keyword evidence="1" id="KW-0808">Transferase</keyword>
<dbReference type="EMBL" id="CP082904">
    <property type="protein sequence ID" value="UQY45631.1"/>
    <property type="molecule type" value="Genomic_DNA"/>
</dbReference>
<keyword evidence="1" id="KW-0032">Aminotransferase</keyword>
<evidence type="ECO:0000313" key="4">
    <source>
        <dbReference type="EMBL" id="UQY45631.1"/>
    </source>
</evidence>
<dbReference type="InterPro" id="IPR028896">
    <property type="entry name" value="GcvT/YgfZ/DmdA"/>
</dbReference>
<dbReference type="InterPro" id="IPR006222">
    <property type="entry name" value="GCVT_N"/>
</dbReference>
<evidence type="ECO:0000259" key="2">
    <source>
        <dbReference type="Pfam" id="PF01571"/>
    </source>
</evidence>